<evidence type="ECO:0000313" key="3">
    <source>
        <dbReference type="EMBL" id="AXF38223.1"/>
    </source>
</evidence>
<proteinExistence type="predicted"/>
<dbReference type="RefSeq" id="YP_010037890.1">
    <property type="nucleotide sequence ID" value="NC_054146.1"/>
</dbReference>
<name>A0A345ANT4_9CAUD</name>
<evidence type="ECO:0000259" key="1">
    <source>
        <dbReference type="Pfam" id="PF26078"/>
    </source>
</evidence>
<evidence type="ECO:0000259" key="2">
    <source>
        <dbReference type="Pfam" id="PF26079"/>
    </source>
</evidence>
<keyword evidence="4" id="KW-1185">Reference proteome</keyword>
<feature type="domain" description="Baseplate J-like C-terminal" evidence="2">
    <location>
        <begin position="212"/>
        <end position="292"/>
    </location>
</feature>
<dbReference type="PANTHER" id="PTHR35862:SF1">
    <property type="entry name" value="FELS-2 PROPHAGE PROTEIN"/>
    <property type="match status" value="1"/>
</dbReference>
<accession>A0A345ANT4</accession>
<dbReference type="PIRSF" id="PIRSF020481">
    <property type="entry name" value="BAP"/>
    <property type="match status" value="1"/>
</dbReference>
<sequence length="300" mass="31991">MAGAFTVVDLSQLQPPNVVEALNFETILAQMLADLRARDPSFNALVESDPAYKILEVAAYRELLMRQRVNEAAKAVMLAFAKGADLDQLGANFNVPRLLIEKGDPNAVPPTPDVYEGDDEFRARIPLSLESYTTAGSEGSYVFHGLSADGDVRDISATSPTPGHVAVYVLSRTGNGQAPQQLLDKVAAALNADRVRPMTDQLSVLSASILEYTIDAELVLYPGPDADVVLQAAHDAAQAYANSLHRNGYDVSLSGIFRALHQPGVQQVNLSAPTANIVVSDGQAPYCTGINLTVATESNV</sequence>
<dbReference type="InterPro" id="IPR058531">
    <property type="entry name" value="Baseplate_J_M"/>
</dbReference>
<organism evidence="3 4">
    <name type="scientific">Ralstonia phage phiRSP</name>
    <dbReference type="NCBI Taxonomy" id="2201420"/>
    <lineage>
        <taxon>Viruses</taxon>
        <taxon>Duplodnaviria</taxon>
        <taxon>Heunggongvirae</taxon>
        <taxon>Uroviricota</taxon>
        <taxon>Caudoviricetes</taxon>
        <taxon>Coatlandelriovirus</taxon>
        <taxon>Coatlandelriovirus RSP</taxon>
    </lineage>
</organism>
<dbReference type="Pfam" id="PF26079">
    <property type="entry name" value="Baseplate_J_C"/>
    <property type="match status" value="1"/>
</dbReference>
<reference evidence="3 4" key="1">
    <citation type="submission" date="2018-04" db="EMBL/GenBank/DDBJ databases">
        <title>Complete genome of bacteriophage phiRSP, lytic for Ralstonia solanacearum.</title>
        <authorList>
            <person name="Hernandez-Romano J."/>
            <person name="Serrano-Plancarte R."/>
            <person name="Hernandez-Silva I.E."/>
            <person name="Perez-de-la-Rosa J.D."/>
        </authorList>
    </citation>
    <scope>NUCLEOTIDE SEQUENCE [LARGE SCALE GENOMIC DNA]</scope>
</reference>
<protein>
    <submittedName>
        <fullName evidence="3">Putative baseplate J-like protein</fullName>
    </submittedName>
</protein>
<dbReference type="Pfam" id="PF26078">
    <property type="entry name" value="Baseplate_J_M"/>
    <property type="match status" value="1"/>
</dbReference>
<dbReference type="KEGG" id="vg:63642354"/>
<evidence type="ECO:0000313" key="4">
    <source>
        <dbReference type="Proteomes" id="UP000256012"/>
    </source>
</evidence>
<dbReference type="InterPro" id="IPR052726">
    <property type="entry name" value="Phage_Baseplate_Hub"/>
</dbReference>
<dbReference type="Proteomes" id="UP000256012">
    <property type="component" value="Segment"/>
</dbReference>
<dbReference type="EMBL" id="MH252365">
    <property type="protein sequence ID" value="AXF38223.1"/>
    <property type="molecule type" value="Genomic_DNA"/>
</dbReference>
<dbReference type="GeneID" id="63642354"/>
<dbReference type="PANTHER" id="PTHR35862">
    <property type="entry name" value="FELS-2 PROPHAGE PROTEIN"/>
    <property type="match status" value="1"/>
</dbReference>
<dbReference type="InterPro" id="IPR014507">
    <property type="entry name" value="Baseplate_assembly_J_pred"/>
</dbReference>
<feature type="domain" description="Baseplate J-like central" evidence="1">
    <location>
        <begin position="134"/>
        <end position="205"/>
    </location>
</feature>
<dbReference type="InterPro" id="IPR058530">
    <property type="entry name" value="Baseplate_J-like_C"/>
</dbReference>